<dbReference type="Gene3D" id="3.40.47.10">
    <property type="match status" value="1"/>
</dbReference>
<dbReference type="AlphaFoldDB" id="X0V3Q5"/>
<name>X0V3Q5_9ZZZZ</name>
<dbReference type="GO" id="GO:0016746">
    <property type="term" value="F:acyltransferase activity"/>
    <property type="evidence" value="ECO:0007669"/>
    <property type="project" value="InterPro"/>
</dbReference>
<organism evidence="1">
    <name type="scientific">marine sediment metagenome</name>
    <dbReference type="NCBI Taxonomy" id="412755"/>
    <lineage>
        <taxon>unclassified sequences</taxon>
        <taxon>metagenomes</taxon>
        <taxon>ecological metagenomes</taxon>
    </lineage>
</organism>
<reference evidence="1" key="1">
    <citation type="journal article" date="2014" name="Front. Microbiol.">
        <title>High frequency of phylogenetically diverse reductive dehalogenase-homologous genes in deep subseafloor sedimentary metagenomes.</title>
        <authorList>
            <person name="Kawai M."/>
            <person name="Futagami T."/>
            <person name="Toyoda A."/>
            <person name="Takaki Y."/>
            <person name="Nishi S."/>
            <person name="Hori S."/>
            <person name="Arai W."/>
            <person name="Tsubouchi T."/>
            <person name="Morono Y."/>
            <person name="Uchiyama I."/>
            <person name="Ito T."/>
            <person name="Fujiyama A."/>
            <person name="Inagaki F."/>
            <person name="Takami H."/>
        </authorList>
    </citation>
    <scope>NUCLEOTIDE SEQUENCE</scope>
    <source>
        <strain evidence="1">Expedition CK06-06</strain>
    </source>
</reference>
<gene>
    <name evidence="1" type="ORF">S01H1_36767</name>
</gene>
<accession>X0V3Q5</accession>
<comment type="caution">
    <text evidence="1">The sequence shown here is derived from an EMBL/GenBank/DDBJ whole genome shotgun (WGS) entry which is preliminary data.</text>
</comment>
<proteinExistence type="predicted"/>
<protein>
    <recommendedName>
        <fullName evidence="2">Thiolase N-terminal domain-containing protein</fullName>
    </recommendedName>
</protein>
<dbReference type="InterPro" id="IPR016039">
    <property type="entry name" value="Thiolase-like"/>
</dbReference>
<dbReference type="EMBL" id="BARS01023061">
    <property type="protein sequence ID" value="GAG07148.1"/>
    <property type="molecule type" value="Genomic_DNA"/>
</dbReference>
<evidence type="ECO:0000313" key="1">
    <source>
        <dbReference type="EMBL" id="GAG07148.1"/>
    </source>
</evidence>
<feature type="non-terminal residue" evidence="1">
    <location>
        <position position="38"/>
    </location>
</feature>
<evidence type="ECO:0008006" key="2">
    <source>
        <dbReference type="Google" id="ProtNLM"/>
    </source>
</evidence>
<sequence length="38" mass="4020">MAGRVAIVGVGQTRHTSRRDDVNLPEMVGEAVRAALAD</sequence>